<comment type="similarity">
    <text evidence="1">Belongs to the methyltransferase superfamily.</text>
</comment>
<dbReference type="GO" id="GO:0008757">
    <property type="term" value="F:S-adenosylmethionine-dependent methyltransferase activity"/>
    <property type="evidence" value="ECO:0007669"/>
    <property type="project" value="InterPro"/>
</dbReference>
<protein>
    <submittedName>
        <fullName evidence="5">Methyltransferase family protein</fullName>
    </submittedName>
</protein>
<keyword evidence="2 5" id="KW-0489">Methyltransferase</keyword>
<dbReference type="InterPro" id="IPR013216">
    <property type="entry name" value="Methyltransf_11"/>
</dbReference>
<comment type="caution">
    <text evidence="5">The sequence shown here is derived from an EMBL/GenBank/DDBJ whole genome shotgun (WGS) entry which is preliminary data.</text>
</comment>
<dbReference type="Proteomes" id="UP000256269">
    <property type="component" value="Unassembled WGS sequence"/>
</dbReference>
<proteinExistence type="inferred from homology"/>
<dbReference type="PANTHER" id="PTHR44942:SF4">
    <property type="entry name" value="METHYLTRANSFERASE TYPE 11 DOMAIN-CONTAINING PROTEIN"/>
    <property type="match status" value="1"/>
</dbReference>
<dbReference type="CDD" id="cd02440">
    <property type="entry name" value="AdoMet_MTases"/>
    <property type="match status" value="1"/>
</dbReference>
<keyword evidence="3 5" id="KW-0808">Transferase</keyword>
<keyword evidence="6" id="KW-1185">Reference proteome</keyword>
<accession>A0A3E0G7U5</accession>
<organism evidence="5 6">
    <name type="scientific">Kutzneria buriramensis</name>
    <dbReference type="NCBI Taxonomy" id="1045776"/>
    <lineage>
        <taxon>Bacteria</taxon>
        <taxon>Bacillati</taxon>
        <taxon>Actinomycetota</taxon>
        <taxon>Actinomycetes</taxon>
        <taxon>Pseudonocardiales</taxon>
        <taxon>Pseudonocardiaceae</taxon>
        <taxon>Kutzneria</taxon>
    </lineage>
</organism>
<dbReference type="InterPro" id="IPR029063">
    <property type="entry name" value="SAM-dependent_MTases_sf"/>
</dbReference>
<reference evidence="5 6" key="1">
    <citation type="submission" date="2018-08" db="EMBL/GenBank/DDBJ databases">
        <title>Genomic Encyclopedia of Archaeal and Bacterial Type Strains, Phase II (KMG-II): from individual species to whole genera.</title>
        <authorList>
            <person name="Goeker M."/>
        </authorList>
    </citation>
    <scope>NUCLEOTIDE SEQUENCE [LARGE SCALE GENOMIC DNA]</scope>
    <source>
        <strain evidence="5 6">DSM 45791</strain>
    </source>
</reference>
<dbReference type="AlphaFoldDB" id="A0A3E0G7U5"/>
<dbReference type="Pfam" id="PF08241">
    <property type="entry name" value="Methyltransf_11"/>
    <property type="match status" value="1"/>
</dbReference>
<dbReference type="EMBL" id="QUNO01000037">
    <property type="protein sequence ID" value="REH18158.1"/>
    <property type="molecule type" value="Genomic_DNA"/>
</dbReference>
<gene>
    <name evidence="5" type="ORF">BCF44_13745</name>
</gene>
<evidence type="ECO:0000313" key="6">
    <source>
        <dbReference type="Proteomes" id="UP000256269"/>
    </source>
</evidence>
<dbReference type="PANTHER" id="PTHR44942">
    <property type="entry name" value="METHYLTRANSF_11 DOMAIN-CONTAINING PROTEIN"/>
    <property type="match status" value="1"/>
</dbReference>
<dbReference type="RefSeq" id="WP_170218252.1">
    <property type="nucleotide sequence ID" value="NZ_CP144375.1"/>
</dbReference>
<evidence type="ECO:0000256" key="2">
    <source>
        <dbReference type="ARBA" id="ARBA00022603"/>
    </source>
</evidence>
<dbReference type="InterPro" id="IPR051052">
    <property type="entry name" value="Diverse_substrate_MTase"/>
</dbReference>
<dbReference type="GO" id="GO:0032259">
    <property type="term" value="P:methylation"/>
    <property type="evidence" value="ECO:0007669"/>
    <property type="project" value="UniProtKB-KW"/>
</dbReference>
<name>A0A3E0G7U5_9PSEU</name>
<evidence type="ECO:0000313" key="5">
    <source>
        <dbReference type="EMBL" id="REH18158.1"/>
    </source>
</evidence>
<dbReference type="SUPFAM" id="SSF53335">
    <property type="entry name" value="S-adenosyl-L-methionine-dependent methyltransferases"/>
    <property type="match status" value="1"/>
</dbReference>
<dbReference type="Gene3D" id="3.40.50.150">
    <property type="entry name" value="Vaccinia Virus protein VP39"/>
    <property type="match status" value="1"/>
</dbReference>
<evidence type="ECO:0000259" key="4">
    <source>
        <dbReference type="Pfam" id="PF08241"/>
    </source>
</evidence>
<feature type="domain" description="Methyltransferase type 11" evidence="4">
    <location>
        <begin position="42"/>
        <end position="125"/>
    </location>
</feature>
<evidence type="ECO:0000256" key="1">
    <source>
        <dbReference type="ARBA" id="ARBA00008361"/>
    </source>
</evidence>
<sequence length="251" mass="27354">MTDSVTRFSNFADFYDHARPSPPTELAEFIRQWIGLEDPAVVDIGAGTGLATALWPRAIGVEPSDEMRAIAEARGLTMVSGSAEATGLPDKCADVVTVSQALHWFDPKLAFPEVVRLLRPGGVLAAFDHDWPPAVDAEVDAAYREFEETHSAIEAARGLRPTFAAKKDHLGRLRESGLFRHVTEVCLHHQDSGDAQRLIDVASSQGGVIALLNGGASEDEIGLTKLRKVAGRRLATPKPWHWTYRIRLASV</sequence>
<evidence type="ECO:0000256" key="3">
    <source>
        <dbReference type="ARBA" id="ARBA00022679"/>
    </source>
</evidence>